<organism evidence="1 2">
    <name type="scientific">Acidocella aromatica</name>
    <dbReference type="NCBI Taxonomy" id="1303579"/>
    <lineage>
        <taxon>Bacteria</taxon>
        <taxon>Pseudomonadati</taxon>
        <taxon>Pseudomonadota</taxon>
        <taxon>Alphaproteobacteria</taxon>
        <taxon>Acetobacterales</taxon>
        <taxon>Acidocellaceae</taxon>
        <taxon>Acidocella</taxon>
    </lineage>
</organism>
<evidence type="ECO:0000313" key="2">
    <source>
        <dbReference type="Proteomes" id="UP000553706"/>
    </source>
</evidence>
<dbReference type="AlphaFoldDB" id="A0A840VP30"/>
<dbReference type="Proteomes" id="UP000553706">
    <property type="component" value="Unassembled WGS sequence"/>
</dbReference>
<accession>A0A840VP30</accession>
<dbReference type="RefSeq" id="WP_183266346.1">
    <property type="nucleotide sequence ID" value="NZ_JACHFJ010000006.1"/>
</dbReference>
<keyword evidence="2" id="KW-1185">Reference proteome</keyword>
<proteinExistence type="predicted"/>
<name>A0A840VP30_9PROT</name>
<dbReference type="EMBL" id="JACHFJ010000006">
    <property type="protein sequence ID" value="MBB5373331.1"/>
    <property type="molecule type" value="Genomic_DNA"/>
</dbReference>
<sequence>MKTLTVPTLTGLWTRSLLALPDGQRDTDTLVTWLQGPSLFVDLRIPPGRPDCFHATTLADLTMNDCLWLATQQGFAGLFRQEDGLFRWHREIDFHPPAPLPDAGNLFWNGEVLVETGHFSDYLEHWHRTPNTPACPASALRLRSRADGRAAIFVRAGGVFMFARARSPELVLTAATLLACVEGAADLRTAQELVDCELSLGEIEGWRITRSSLPFREGVTLTVQRTGSCLMLDGLAWEILLEESA</sequence>
<reference evidence="1 2" key="1">
    <citation type="submission" date="2020-08" db="EMBL/GenBank/DDBJ databases">
        <title>Genomic Encyclopedia of Type Strains, Phase IV (KMG-IV): sequencing the most valuable type-strain genomes for metagenomic binning, comparative biology and taxonomic classification.</title>
        <authorList>
            <person name="Goeker M."/>
        </authorList>
    </citation>
    <scope>NUCLEOTIDE SEQUENCE [LARGE SCALE GENOMIC DNA]</scope>
    <source>
        <strain evidence="1 2">DSM 27026</strain>
    </source>
</reference>
<gene>
    <name evidence="1" type="ORF">HNP71_001591</name>
</gene>
<protein>
    <submittedName>
        <fullName evidence="1">Uncharacterized protein</fullName>
    </submittedName>
</protein>
<evidence type="ECO:0000313" key="1">
    <source>
        <dbReference type="EMBL" id="MBB5373331.1"/>
    </source>
</evidence>
<comment type="caution">
    <text evidence="1">The sequence shown here is derived from an EMBL/GenBank/DDBJ whole genome shotgun (WGS) entry which is preliminary data.</text>
</comment>